<feature type="transmembrane region" description="Helical" evidence="1">
    <location>
        <begin position="316"/>
        <end position="341"/>
    </location>
</feature>
<sequence length="742" mass="83138">MPKTKYLSEAEKRVGRKHMYRQELYNGVAYSLLGDTIVYLLAIYFGAGNIALGYISSASYIAGIVLPFVPQMFHGRNQIKVQSLVWVLRGVVCLGYLGLYVISGDLAVLLLLLVYTLFNIFRMIGIALNDSTLKNISSVSNRGKVVANVNAAYQSSSIVIRCLTALVLGIQRFGGLAGLIGLQMAGVFVNFFASREMSLIPSRSTIVYKKGRTVMVLFKEAMTDQMFRRRLILRWLSTAVAVIFGLTTPFLRLELGLSNSVVVVYSVVLGVSVMAASYVSKQFSDRLGSRPLVFFSTLFSLFFFMAWVLVTRTVNPIWFFVLGFLTNFFVALISLLTFRLVAQVMPDDETVPFNSMVNFVIAIIAFLVGIFSGFLADKGDIARNLFVLDGKVAGNGYTLVFLFAIALTMIETLVASRLQEVGAYSSQEAAQVIFSMHGIRAVSMIEKLEHTSDPAKRRFLMLSLGENFNNLATSELRQILASPFSPDKLEAVRTLADRPRKSLLDDLIKVARDDDSYVQLDAIAALGSYRKEEKAKDALVQLMLHGRWSSVRSMASKSLARITESTEYLSLVNELSHSAKHIDEVIDYLIAKRFMDKSGSFYQEFFISIEQGRSATFRQTRYAVIASFLKFGSPRLAQLYEQMNLGIPKDFLSPFLTEARDLNQIDLYYNEVLSYFKNQDWVALRDFCLGILDVSDVSFDPCFDNLKKGLLRSREMDIAHFDVQDALAMLYFSYSLGKNAKS</sequence>
<evidence type="ECO:0000313" key="2">
    <source>
        <dbReference type="EMBL" id="UOM50419.1"/>
    </source>
</evidence>
<feature type="transmembrane region" description="Helical" evidence="1">
    <location>
        <begin position="149"/>
        <end position="170"/>
    </location>
</feature>
<dbReference type="Pfam" id="PF13646">
    <property type="entry name" value="HEAT_2"/>
    <property type="match status" value="1"/>
</dbReference>
<keyword evidence="1" id="KW-0472">Membrane</keyword>
<feature type="transmembrane region" description="Helical" evidence="1">
    <location>
        <begin position="81"/>
        <end position="102"/>
    </location>
</feature>
<keyword evidence="3" id="KW-1185">Reference proteome</keyword>
<dbReference type="PANTHER" id="PTHR23526:SF2">
    <property type="entry name" value="MAJOR FACILITATOR SUPERFAMILY (MFS) PROFILE DOMAIN-CONTAINING PROTEIN"/>
    <property type="match status" value="1"/>
</dbReference>
<evidence type="ECO:0000313" key="3">
    <source>
        <dbReference type="Proteomes" id="UP000829708"/>
    </source>
</evidence>
<dbReference type="RefSeq" id="WP_244771810.1">
    <property type="nucleotide sequence ID" value="NZ_CP094929.1"/>
</dbReference>
<dbReference type="EMBL" id="CP094929">
    <property type="protein sequence ID" value="UOM50419.1"/>
    <property type="molecule type" value="Genomic_DNA"/>
</dbReference>
<feature type="transmembrane region" description="Helical" evidence="1">
    <location>
        <begin position="291"/>
        <end position="310"/>
    </location>
</feature>
<gene>
    <name evidence="2" type="ORF">MUG09_12725</name>
</gene>
<dbReference type="SUPFAM" id="SSF48371">
    <property type="entry name" value="ARM repeat"/>
    <property type="match status" value="1"/>
</dbReference>
<feature type="transmembrane region" description="Helical" evidence="1">
    <location>
        <begin position="108"/>
        <end position="128"/>
    </location>
</feature>
<feature type="transmembrane region" description="Helical" evidence="1">
    <location>
        <begin position="257"/>
        <end position="279"/>
    </location>
</feature>
<dbReference type="PANTHER" id="PTHR23526">
    <property type="entry name" value="INTEGRAL MEMBRANE TRANSPORT PROTEIN-RELATED"/>
    <property type="match status" value="1"/>
</dbReference>
<dbReference type="Proteomes" id="UP000829708">
    <property type="component" value="Chromosome"/>
</dbReference>
<dbReference type="Gene3D" id="1.20.1250.20">
    <property type="entry name" value="MFS general substrate transporter like domains"/>
    <property type="match status" value="1"/>
</dbReference>
<dbReference type="InterPro" id="IPR052528">
    <property type="entry name" value="Sugar_transport-like"/>
</dbReference>
<dbReference type="InterPro" id="IPR036259">
    <property type="entry name" value="MFS_trans_sf"/>
</dbReference>
<feature type="transmembrane region" description="Helical" evidence="1">
    <location>
        <begin position="24"/>
        <end position="45"/>
    </location>
</feature>
<keyword evidence="1" id="KW-1133">Transmembrane helix</keyword>
<feature type="transmembrane region" description="Helical" evidence="1">
    <location>
        <begin position="176"/>
        <end position="193"/>
    </location>
</feature>
<feature type="transmembrane region" description="Helical" evidence="1">
    <location>
        <begin position="353"/>
        <end position="376"/>
    </location>
</feature>
<feature type="transmembrane region" description="Helical" evidence="1">
    <location>
        <begin position="396"/>
        <end position="415"/>
    </location>
</feature>
<name>A0ABY4D805_9SPIR</name>
<reference evidence="3" key="1">
    <citation type="journal article" date="2024" name="J Bioinform Genom">
        <title>Complete genome sequence of the type strain bacterium Sphaerochaeta associata GLS2t (VKM B-2742)t.</title>
        <authorList>
            <person name="Troshina O.Y."/>
            <person name="Tepeeva A.N."/>
            <person name="Arzamasceva V.O."/>
            <person name="Whitman W.B."/>
            <person name="Varghese N."/>
            <person name="Shapiro N."/>
            <person name="Woyke T."/>
            <person name="Kripides N.C."/>
            <person name="Vasilenko O.V."/>
        </authorList>
    </citation>
    <scope>NUCLEOTIDE SEQUENCE [LARGE SCALE GENOMIC DNA]</scope>
    <source>
        <strain evidence="3">GLS2T</strain>
    </source>
</reference>
<dbReference type="InterPro" id="IPR016024">
    <property type="entry name" value="ARM-type_fold"/>
</dbReference>
<dbReference type="InterPro" id="IPR011989">
    <property type="entry name" value="ARM-like"/>
</dbReference>
<feature type="transmembrane region" description="Helical" evidence="1">
    <location>
        <begin position="51"/>
        <end position="69"/>
    </location>
</feature>
<accession>A0ABY4D805</accession>
<proteinExistence type="predicted"/>
<dbReference type="SUPFAM" id="SSF103473">
    <property type="entry name" value="MFS general substrate transporter"/>
    <property type="match status" value="1"/>
</dbReference>
<dbReference type="Gene3D" id="1.25.10.10">
    <property type="entry name" value="Leucine-rich Repeat Variant"/>
    <property type="match status" value="1"/>
</dbReference>
<organism evidence="2 3">
    <name type="scientific">Sphaerochaeta associata</name>
    <dbReference type="NCBI Taxonomy" id="1129264"/>
    <lineage>
        <taxon>Bacteria</taxon>
        <taxon>Pseudomonadati</taxon>
        <taxon>Spirochaetota</taxon>
        <taxon>Spirochaetia</taxon>
        <taxon>Spirochaetales</taxon>
        <taxon>Sphaerochaetaceae</taxon>
        <taxon>Sphaerochaeta</taxon>
    </lineage>
</organism>
<feature type="transmembrane region" description="Helical" evidence="1">
    <location>
        <begin position="231"/>
        <end position="251"/>
    </location>
</feature>
<evidence type="ECO:0000256" key="1">
    <source>
        <dbReference type="SAM" id="Phobius"/>
    </source>
</evidence>
<keyword evidence="1" id="KW-0812">Transmembrane</keyword>
<protein>
    <submittedName>
        <fullName evidence="2">MFS transporter</fullName>
    </submittedName>
</protein>